<dbReference type="GeneID" id="70685311"/>
<dbReference type="EMBL" id="CP064786">
    <property type="protein sequence ID" value="QSG03143.1"/>
    <property type="molecule type" value="Genomic_DNA"/>
</dbReference>
<accession>A0A897MVP6</accession>
<sequence>MLRFNWNMLLVMLVLFIILAGVSGIASADDCDRVYDDASNTEQLETTEDEIEYFILIDKDQECGTIRLYNTGDDFRIVLVSIFADEKDILSPSPELEPGENWSTTWDFSQKYDVTNETHSVRVSTTGPDLEANIEKDFDLSEPDIPAQQITDVHLNEEIDEEGDRIAKAAVTFENPSPHANPGHVFVHTTETHGESDLALVPRNEESATSYIELDDDPDGTIEGEIRYTTELIHEDAGVRDQVWFRGEVDGNVTVQRQEFEPVAHPTADDPYRYDTNESVSEHIPPSEQLVAGLLIGGVLVIVIGRRYWN</sequence>
<reference evidence="1" key="1">
    <citation type="submission" date="2020-11" db="EMBL/GenBank/DDBJ databases">
        <title>Carbohydrate-dependent, anaerobic sulfur respiration: A novel catabolism in halophilic archaea.</title>
        <authorList>
            <person name="Sorokin D.Y."/>
            <person name="Messina E."/>
            <person name="Smedile F."/>
            <person name="La Cono V."/>
            <person name="Hallsworth J.E."/>
            <person name="Yakimov M.M."/>
        </authorList>
    </citation>
    <scope>NUCLEOTIDE SEQUENCE</scope>
    <source>
        <strain evidence="1">AArc-S</strain>
    </source>
</reference>
<dbReference type="RefSeq" id="WP_238477204.1">
    <property type="nucleotide sequence ID" value="NZ_CP064786.1"/>
</dbReference>
<dbReference type="AlphaFoldDB" id="A0A897MVP6"/>
<evidence type="ECO:0000313" key="1">
    <source>
        <dbReference type="EMBL" id="QSG03143.1"/>
    </source>
</evidence>
<evidence type="ECO:0000313" key="2">
    <source>
        <dbReference type="Proteomes" id="UP000663586"/>
    </source>
</evidence>
<name>A0A897MVP6_9EURY</name>
<dbReference type="Proteomes" id="UP000663586">
    <property type="component" value="Chromosome"/>
</dbReference>
<keyword evidence="2" id="KW-1185">Reference proteome</keyword>
<organism evidence="1 2">
    <name type="scientific">Natranaeroarchaeum sulfidigenes</name>
    <dbReference type="NCBI Taxonomy" id="2784880"/>
    <lineage>
        <taxon>Archaea</taxon>
        <taxon>Methanobacteriati</taxon>
        <taxon>Methanobacteriota</taxon>
        <taxon>Stenosarchaea group</taxon>
        <taxon>Halobacteria</taxon>
        <taxon>Halobacteriales</taxon>
        <taxon>Natronoarchaeaceae</taxon>
        <taxon>Natranaeroarchaeum</taxon>
    </lineage>
</organism>
<gene>
    <name evidence="1" type="ORF">AArcS_1936</name>
</gene>
<protein>
    <submittedName>
        <fullName evidence="1">Uncharacterized protein</fullName>
    </submittedName>
</protein>
<proteinExistence type="predicted"/>
<dbReference type="KEGG" id="hara:AArcS_1936"/>